<dbReference type="RefSeq" id="WP_323357991.1">
    <property type="nucleotide sequence ID" value="NZ_JAYGHY010000092.1"/>
</dbReference>
<gene>
    <name evidence="3" type="ORF">VB739_15930</name>
</gene>
<organism evidence="3 4">
    <name type="scientific">Cyanobium gracile UHCC 0281</name>
    <dbReference type="NCBI Taxonomy" id="3110309"/>
    <lineage>
        <taxon>Bacteria</taxon>
        <taxon>Bacillati</taxon>
        <taxon>Cyanobacteriota</taxon>
        <taxon>Cyanophyceae</taxon>
        <taxon>Synechococcales</taxon>
        <taxon>Prochlorococcaceae</taxon>
        <taxon>Cyanobium</taxon>
    </lineage>
</organism>
<dbReference type="InterPro" id="IPR050194">
    <property type="entry name" value="Glycosyltransferase_grp1"/>
</dbReference>
<dbReference type="Proteomes" id="UP001302329">
    <property type="component" value="Unassembled WGS sequence"/>
</dbReference>
<dbReference type="Pfam" id="PF00534">
    <property type="entry name" value="Glycos_transf_1"/>
    <property type="match status" value="1"/>
</dbReference>
<dbReference type="SUPFAM" id="SSF53756">
    <property type="entry name" value="UDP-Glycosyltransferase/glycogen phosphorylase"/>
    <property type="match status" value="1"/>
</dbReference>
<keyword evidence="3" id="KW-0328">Glycosyltransferase</keyword>
<dbReference type="InterPro" id="IPR028098">
    <property type="entry name" value="Glyco_trans_4-like_N"/>
</dbReference>
<keyword evidence="4" id="KW-1185">Reference proteome</keyword>
<sequence length="368" mass="40073">MRIAFLDSWLQDVAEGSGTAAAIGGLAGALIARGHTVERLVPEGAWPGNLLLRRLWFNLTLPKRLAAAEGRYDLVVGFDIDGFRVAHRCPVPYVCCIKGVLAEESRCESGWPRRMLWGLSRLERLNARRAPLVLSTSRYCCERIEEHYGVPAGRLRLVPEGIDTGLWNLAGEDAAALAALDAAREPRTVLCVARQYPRKRVGDLITAFQSVHQRLPSARLVVIGDGPEHRALQELVQRLELGAAVQLLGALADDGEVRDWYRRSAVFCLPSIQEGFGIVFLEAMASGLPVVSTTATAIPEVVPHGRSGLLVQPRDPAALAEAILKLLTNPELQARCRAYGRAHVGAFSWDRVAERFLEAVSPQASAGS</sequence>
<dbReference type="Gene3D" id="3.40.50.2000">
    <property type="entry name" value="Glycogen Phosphorylase B"/>
    <property type="match status" value="2"/>
</dbReference>
<accession>A0ABU5T069</accession>
<keyword evidence="3" id="KW-0808">Transferase</keyword>
<dbReference type="Pfam" id="PF13439">
    <property type="entry name" value="Glyco_transf_4"/>
    <property type="match status" value="1"/>
</dbReference>
<dbReference type="EMBL" id="JAYGHY010000092">
    <property type="protein sequence ID" value="MEA5444048.1"/>
    <property type="molecule type" value="Genomic_DNA"/>
</dbReference>
<name>A0ABU5T069_9CYAN</name>
<protein>
    <submittedName>
        <fullName evidence="3">Glycosyltransferase family 4 protein</fullName>
        <ecNumber evidence="3">2.4.-.-</ecNumber>
    </submittedName>
</protein>
<comment type="caution">
    <text evidence="3">The sequence shown here is derived from an EMBL/GenBank/DDBJ whole genome shotgun (WGS) entry which is preliminary data.</text>
</comment>
<reference evidence="3 4" key="1">
    <citation type="submission" date="2023-12" db="EMBL/GenBank/DDBJ databases">
        <title>Baltic Sea Cyanobacteria.</title>
        <authorList>
            <person name="Delbaje E."/>
            <person name="Fewer D.P."/>
            <person name="Shishido T.K."/>
        </authorList>
    </citation>
    <scope>NUCLEOTIDE SEQUENCE [LARGE SCALE GENOMIC DNA]</scope>
    <source>
        <strain evidence="3 4">UHCC 0281</strain>
    </source>
</reference>
<evidence type="ECO:0000313" key="4">
    <source>
        <dbReference type="Proteomes" id="UP001302329"/>
    </source>
</evidence>
<dbReference type="PANTHER" id="PTHR45947:SF3">
    <property type="entry name" value="SULFOQUINOVOSYL TRANSFERASE SQD2"/>
    <property type="match status" value="1"/>
</dbReference>
<dbReference type="EC" id="2.4.-.-" evidence="3"/>
<dbReference type="PANTHER" id="PTHR45947">
    <property type="entry name" value="SULFOQUINOVOSYL TRANSFERASE SQD2"/>
    <property type="match status" value="1"/>
</dbReference>
<evidence type="ECO:0000259" key="1">
    <source>
        <dbReference type="Pfam" id="PF00534"/>
    </source>
</evidence>
<proteinExistence type="predicted"/>
<evidence type="ECO:0000313" key="3">
    <source>
        <dbReference type="EMBL" id="MEA5444048.1"/>
    </source>
</evidence>
<dbReference type="GO" id="GO:0016757">
    <property type="term" value="F:glycosyltransferase activity"/>
    <property type="evidence" value="ECO:0007669"/>
    <property type="project" value="UniProtKB-KW"/>
</dbReference>
<feature type="domain" description="Glycosyl transferase family 1" evidence="1">
    <location>
        <begin position="183"/>
        <end position="342"/>
    </location>
</feature>
<dbReference type="CDD" id="cd03801">
    <property type="entry name" value="GT4_PimA-like"/>
    <property type="match status" value="1"/>
</dbReference>
<feature type="domain" description="Glycosyltransferase subfamily 4-like N-terminal" evidence="2">
    <location>
        <begin position="27"/>
        <end position="164"/>
    </location>
</feature>
<evidence type="ECO:0000259" key="2">
    <source>
        <dbReference type="Pfam" id="PF13439"/>
    </source>
</evidence>
<dbReference type="InterPro" id="IPR001296">
    <property type="entry name" value="Glyco_trans_1"/>
</dbReference>